<proteinExistence type="predicted"/>
<name>A0A285QY98_9SPHN</name>
<dbReference type="Pfam" id="PF18557">
    <property type="entry name" value="NepR"/>
    <property type="match status" value="1"/>
</dbReference>
<evidence type="ECO:0000256" key="1">
    <source>
        <dbReference type="SAM" id="MobiDB-lite"/>
    </source>
</evidence>
<reference evidence="3 4" key="1">
    <citation type="submission" date="2017-07" db="EMBL/GenBank/DDBJ databases">
        <authorList>
            <person name="Sun Z.S."/>
            <person name="Albrecht U."/>
            <person name="Echele G."/>
            <person name="Lee C.C."/>
        </authorList>
    </citation>
    <scope>NUCLEOTIDE SEQUENCE [LARGE SCALE GENOMIC DNA]</scope>
    <source>
        <strain evidence="3 4">CGMCC 1.12672</strain>
    </source>
</reference>
<feature type="domain" description="Anti-sigma factor NepR" evidence="2">
    <location>
        <begin position="27"/>
        <end position="54"/>
    </location>
</feature>
<protein>
    <recommendedName>
        <fullName evidence="2">Anti-sigma factor NepR domain-containing protein</fullName>
    </recommendedName>
</protein>
<evidence type="ECO:0000313" key="4">
    <source>
        <dbReference type="Proteomes" id="UP000219494"/>
    </source>
</evidence>
<dbReference type="AlphaFoldDB" id="A0A285QY98"/>
<dbReference type="RefSeq" id="WP_179640955.1">
    <property type="nucleotide sequence ID" value="NZ_OBMI01000002.1"/>
</dbReference>
<accession>A0A285QY98</accession>
<dbReference type="InterPro" id="IPR041649">
    <property type="entry name" value="NepR"/>
</dbReference>
<evidence type="ECO:0000259" key="2">
    <source>
        <dbReference type="Pfam" id="PF18557"/>
    </source>
</evidence>
<organism evidence="3 4">
    <name type="scientific">Sphingomonas guangdongensis</name>
    <dbReference type="NCBI Taxonomy" id="1141890"/>
    <lineage>
        <taxon>Bacteria</taxon>
        <taxon>Pseudomonadati</taxon>
        <taxon>Pseudomonadota</taxon>
        <taxon>Alphaproteobacteria</taxon>
        <taxon>Sphingomonadales</taxon>
        <taxon>Sphingomonadaceae</taxon>
        <taxon>Sphingomonas</taxon>
    </lineage>
</organism>
<dbReference type="EMBL" id="OBMI01000002">
    <property type="protein sequence ID" value="SOB86893.1"/>
    <property type="molecule type" value="Genomic_DNA"/>
</dbReference>
<evidence type="ECO:0000313" key="3">
    <source>
        <dbReference type="EMBL" id="SOB86893.1"/>
    </source>
</evidence>
<dbReference type="Proteomes" id="UP000219494">
    <property type="component" value="Unassembled WGS sequence"/>
</dbReference>
<sequence>MSSIKDDGTKPPARPGGKKGERTGRNVGDALRAVYQDAVSEHVPDEMLDLLKKLG</sequence>
<gene>
    <name evidence="3" type="ORF">SAMN06297144_2004</name>
</gene>
<keyword evidence="4" id="KW-1185">Reference proteome</keyword>
<feature type="region of interest" description="Disordered" evidence="1">
    <location>
        <begin position="1"/>
        <end position="29"/>
    </location>
</feature>